<dbReference type="AlphaFoldDB" id="A0A818ZCC9"/>
<proteinExistence type="predicted"/>
<dbReference type="Proteomes" id="UP000663868">
    <property type="component" value="Unassembled WGS sequence"/>
</dbReference>
<gene>
    <name evidence="1" type="ORF">KXQ929_LOCUS15113</name>
</gene>
<name>A0A818ZCC9_9BILA</name>
<accession>A0A818ZCC9</accession>
<dbReference type="EMBL" id="CAJOBB010000862">
    <property type="protein sequence ID" value="CAF3766535.1"/>
    <property type="molecule type" value="Genomic_DNA"/>
</dbReference>
<organism evidence="1 2">
    <name type="scientific">Adineta steineri</name>
    <dbReference type="NCBI Taxonomy" id="433720"/>
    <lineage>
        <taxon>Eukaryota</taxon>
        <taxon>Metazoa</taxon>
        <taxon>Spiralia</taxon>
        <taxon>Gnathifera</taxon>
        <taxon>Rotifera</taxon>
        <taxon>Eurotatoria</taxon>
        <taxon>Bdelloidea</taxon>
        <taxon>Adinetida</taxon>
        <taxon>Adinetidae</taxon>
        <taxon>Adineta</taxon>
    </lineage>
</organism>
<evidence type="ECO:0000313" key="2">
    <source>
        <dbReference type="Proteomes" id="UP000663868"/>
    </source>
</evidence>
<reference evidence="1" key="1">
    <citation type="submission" date="2021-02" db="EMBL/GenBank/DDBJ databases">
        <authorList>
            <person name="Nowell W R."/>
        </authorList>
    </citation>
    <scope>NUCLEOTIDE SEQUENCE</scope>
</reference>
<protein>
    <submittedName>
        <fullName evidence="1">Uncharacterized protein</fullName>
    </submittedName>
</protein>
<evidence type="ECO:0000313" key="1">
    <source>
        <dbReference type="EMBL" id="CAF3766535.1"/>
    </source>
</evidence>
<sequence>MQSIFRPNSKKTGFKPVNGVGVQFTPLGAVDPRVAVSGLKSALTSLAKAPLKPQQKVVMLRTYLIPRLIFAFTHTECYPKLMGQQDRLIRRWLKATLRPQTSVCTEFFYLPVKERGLGMGKLYDIIGIAKIGLYSSFFRAGDECLRVLVETQGSAMHSRWYNAMKLGNRPAAVEINKRNVLKIDESRTRLSETVHGSGSTVFRASPITNQWLSG</sequence>
<comment type="caution">
    <text evidence="1">The sequence shown here is derived from an EMBL/GenBank/DDBJ whole genome shotgun (WGS) entry which is preliminary data.</text>
</comment>